<keyword evidence="4" id="KW-0813">Transport</keyword>
<evidence type="ECO:0000256" key="9">
    <source>
        <dbReference type="ARBA" id="ARBA00023251"/>
    </source>
</evidence>
<comment type="subcellular location">
    <subcellularLocation>
        <location evidence="1">Cell membrane</location>
        <topology evidence="1">Multi-pass membrane protein</topology>
    </subcellularLocation>
</comment>
<feature type="transmembrane region" description="Helical" evidence="10">
    <location>
        <begin position="21"/>
        <end position="43"/>
    </location>
</feature>
<feature type="transmembrane region" description="Helical" evidence="10">
    <location>
        <begin position="322"/>
        <end position="342"/>
    </location>
</feature>
<evidence type="ECO:0000256" key="6">
    <source>
        <dbReference type="ARBA" id="ARBA00022692"/>
    </source>
</evidence>
<dbReference type="GO" id="GO:0005886">
    <property type="term" value="C:plasma membrane"/>
    <property type="evidence" value="ECO:0007669"/>
    <property type="project" value="UniProtKB-SubCell"/>
</dbReference>
<dbReference type="EMBL" id="DXFG01000124">
    <property type="protein sequence ID" value="HIX37452.1"/>
    <property type="molecule type" value="Genomic_DNA"/>
</dbReference>
<dbReference type="Pfam" id="PF01554">
    <property type="entry name" value="MatE"/>
    <property type="match status" value="2"/>
</dbReference>
<evidence type="ECO:0000313" key="11">
    <source>
        <dbReference type="EMBL" id="HIX37452.1"/>
    </source>
</evidence>
<proteinExistence type="inferred from homology"/>
<dbReference type="PANTHER" id="PTHR43823">
    <property type="entry name" value="SPORULATION PROTEIN YKVU"/>
    <property type="match status" value="1"/>
</dbReference>
<evidence type="ECO:0000256" key="3">
    <source>
        <dbReference type="ARBA" id="ARBA00022106"/>
    </source>
</evidence>
<evidence type="ECO:0000256" key="1">
    <source>
        <dbReference type="ARBA" id="ARBA00004651"/>
    </source>
</evidence>
<feature type="transmembrane region" description="Helical" evidence="10">
    <location>
        <begin position="140"/>
        <end position="162"/>
    </location>
</feature>
<evidence type="ECO:0000256" key="4">
    <source>
        <dbReference type="ARBA" id="ARBA00022448"/>
    </source>
</evidence>
<feature type="transmembrane region" description="Helical" evidence="10">
    <location>
        <begin position="63"/>
        <end position="85"/>
    </location>
</feature>
<dbReference type="PANTHER" id="PTHR43823:SF3">
    <property type="entry name" value="MULTIDRUG EXPORT PROTEIN MEPA"/>
    <property type="match status" value="1"/>
</dbReference>
<feature type="transmembrane region" description="Helical" evidence="10">
    <location>
        <begin position="429"/>
        <end position="447"/>
    </location>
</feature>
<dbReference type="InterPro" id="IPR002528">
    <property type="entry name" value="MATE_fam"/>
</dbReference>
<dbReference type="GO" id="GO:0015297">
    <property type="term" value="F:antiporter activity"/>
    <property type="evidence" value="ECO:0007669"/>
    <property type="project" value="InterPro"/>
</dbReference>
<dbReference type="GO" id="GO:0042910">
    <property type="term" value="F:xenobiotic transmembrane transporter activity"/>
    <property type="evidence" value="ECO:0007669"/>
    <property type="project" value="InterPro"/>
</dbReference>
<reference evidence="11" key="1">
    <citation type="journal article" date="2021" name="PeerJ">
        <title>Extensive microbial diversity within the chicken gut microbiome revealed by metagenomics and culture.</title>
        <authorList>
            <person name="Gilroy R."/>
            <person name="Ravi A."/>
            <person name="Getino M."/>
            <person name="Pursley I."/>
            <person name="Horton D.L."/>
            <person name="Alikhan N.F."/>
            <person name="Baker D."/>
            <person name="Gharbi K."/>
            <person name="Hall N."/>
            <person name="Watson M."/>
            <person name="Adriaenssens E.M."/>
            <person name="Foster-Nyarko E."/>
            <person name="Jarju S."/>
            <person name="Secka A."/>
            <person name="Antonio M."/>
            <person name="Oren A."/>
            <person name="Chaudhuri R.R."/>
            <person name="La Ragione R."/>
            <person name="Hildebrand F."/>
            <person name="Pallen M.J."/>
        </authorList>
    </citation>
    <scope>NUCLEOTIDE SEQUENCE</scope>
    <source>
        <strain evidence="11">ChiHjej12B11-1927</strain>
    </source>
</reference>
<evidence type="ECO:0000256" key="5">
    <source>
        <dbReference type="ARBA" id="ARBA00022475"/>
    </source>
</evidence>
<dbReference type="CDD" id="cd13143">
    <property type="entry name" value="MATE_MepA_like"/>
    <property type="match status" value="1"/>
</dbReference>
<dbReference type="Proteomes" id="UP000824230">
    <property type="component" value="Unassembled WGS sequence"/>
</dbReference>
<reference evidence="11" key="2">
    <citation type="submission" date="2021-04" db="EMBL/GenBank/DDBJ databases">
        <authorList>
            <person name="Gilroy R."/>
        </authorList>
    </citation>
    <scope>NUCLEOTIDE SEQUENCE</scope>
    <source>
        <strain evidence="11">ChiHjej12B11-1927</strain>
    </source>
</reference>
<dbReference type="AlphaFoldDB" id="A0A9D1VLG8"/>
<comment type="similarity">
    <text evidence="2">Belongs to the multi antimicrobial extrusion (MATE) (TC 2.A.66.1) family. MepA subfamily.</text>
</comment>
<dbReference type="InterPro" id="IPR051327">
    <property type="entry name" value="MATE_MepA_subfamily"/>
</dbReference>
<evidence type="ECO:0000256" key="7">
    <source>
        <dbReference type="ARBA" id="ARBA00022989"/>
    </source>
</evidence>
<keyword evidence="7 10" id="KW-1133">Transmembrane helix</keyword>
<gene>
    <name evidence="11" type="ORF">H9738_06225</name>
</gene>
<feature type="transmembrane region" description="Helical" evidence="10">
    <location>
        <begin position="198"/>
        <end position="215"/>
    </location>
</feature>
<feature type="transmembrane region" description="Helical" evidence="10">
    <location>
        <begin position="97"/>
        <end position="120"/>
    </location>
</feature>
<name>A0A9D1VLG8_9FIRM</name>
<dbReference type="PIRSF" id="PIRSF006603">
    <property type="entry name" value="DinF"/>
    <property type="match status" value="1"/>
</dbReference>
<sequence length="456" mass="49327">MENADNRIMGTEKIPSLMIRMAIPSVIAQVINILYNIVDRIYIGHISGVGAAALTGVGLTFPIITLISAFSAFVGSGGAPLASIWMGKNDKKHAEKILGTGVFMLLCFSLILMAVFLIFQRPLLYAFGASDATIGYAMEYLTIYLIGTVFVEIALGLNPFIIAQGRSGTAMMSIVIGAVINIVLDPIFIFGFHMGVKGAAIATVISQAVSAAWNVKALMDKKAVLKIVPACIRPDLRVIGQIFSLGISPFIMRSTESLISIVLNHQLQKFGGDLYVGSLTIMQSVMQLFSAPLSGYTQGVQPIVSYNFGAGKFDRVRTTYRYMIFGSFLISFVTAASAMIFPEFYAMMFTNEGDLVALTGKVMPVFMAGMLIFGLQNGIQPTFLGLGQAKISLFIALLRKVILLVPLALIFPNFFGVMGVYYAEPVADMTSAVIASILFLCNIRKILTMENLKKIG</sequence>
<keyword evidence="6 10" id="KW-0812">Transmembrane</keyword>
<dbReference type="GO" id="GO:0046677">
    <property type="term" value="P:response to antibiotic"/>
    <property type="evidence" value="ECO:0007669"/>
    <property type="project" value="UniProtKB-KW"/>
</dbReference>
<organism evidence="11 12">
    <name type="scientific">Candidatus Blautia pullistercoris</name>
    <dbReference type="NCBI Taxonomy" id="2838499"/>
    <lineage>
        <taxon>Bacteria</taxon>
        <taxon>Bacillati</taxon>
        <taxon>Bacillota</taxon>
        <taxon>Clostridia</taxon>
        <taxon>Lachnospirales</taxon>
        <taxon>Lachnospiraceae</taxon>
        <taxon>Blautia</taxon>
    </lineage>
</organism>
<keyword evidence="8 10" id="KW-0472">Membrane</keyword>
<comment type="caution">
    <text evidence="11">The sequence shown here is derived from an EMBL/GenBank/DDBJ whole genome shotgun (WGS) entry which is preliminary data.</text>
</comment>
<dbReference type="NCBIfam" id="TIGR00797">
    <property type="entry name" value="matE"/>
    <property type="match status" value="1"/>
</dbReference>
<protein>
    <recommendedName>
        <fullName evidence="3">Multidrug export protein MepA</fullName>
    </recommendedName>
</protein>
<evidence type="ECO:0000256" key="10">
    <source>
        <dbReference type="SAM" id="Phobius"/>
    </source>
</evidence>
<evidence type="ECO:0000313" key="12">
    <source>
        <dbReference type="Proteomes" id="UP000824230"/>
    </source>
</evidence>
<dbReference type="InterPro" id="IPR048279">
    <property type="entry name" value="MdtK-like"/>
</dbReference>
<evidence type="ECO:0000256" key="8">
    <source>
        <dbReference type="ARBA" id="ARBA00023136"/>
    </source>
</evidence>
<keyword evidence="9" id="KW-0046">Antibiotic resistance</keyword>
<evidence type="ECO:0000256" key="2">
    <source>
        <dbReference type="ARBA" id="ARBA00008417"/>
    </source>
</evidence>
<feature type="transmembrane region" description="Helical" evidence="10">
    <location>
        <begin position="401"/>
        <end position="423"/>
    </location>
</feature>
<feature type="transmembrane region" description="Helical" evidence="10">
    <location>
        <begin position="362"/>
        <end position="380"/>
    </location>
</feature>
<feature type="transmembrane region" description="Helical" evidence="10">
    <location>
        <begin position="174"/>
        <end position="192"/>
    </location>
</feature>
<keyword evidence="5" id="KW-1003">Cell membrane</keyword>
<accession>A0A9D1VLG8</accession>
<dbReference type="InterPro" id="IPR045070">
    <property type="entry name" value="MATE_MepA-like"/>
</dbReference>